<dbReference type="EMBL" id="JASNQZ010000015">
    <property type="protein sequence ID" value="KAL0947003.1"/>
    <property type="molecule type" value="Genomic_DNA"/>
</dbReference>
<proteinExistence type="predicted"/>
<keyword evidence="2" id="KW-1185">Reference proteome</keyword>
<dbReference type="SUPFAM" id="SSF53335">
    <property type="entry name" value="S-adenosyl-L-methionine-dependent methyltransferases"/>
    <property type="match status" value="1"/>
</dbReference>
<evidence type="ECO:0000313" key="2">
    <source>
        <dbReference type="Proteomes" id="UP001556367"/>
    </source>
</evidence>
<dbReference type="Pfam" id="PF10294">
    <property type="entry name" value="Methyltransf_16"/>
    <property type="match status" value="1"/>
</dbReference>
<evidence type="ECO:0000313" key="1">
    <source>
        <dbReference type="EMBL" id="KAL0947003.1"/>
    </source>
</evidence>
<dbReference type="InterPro" id="IPR029063">
    <property type="entry name" value="SAM-dependent_MTases_sf"/>
</dbReference>
<dbReference type="InterPro" id="IPR019410">
    <property type="entry name" value="Methyltransf_16"/>
</dbReference>
<dbReference type="Proteomes" id="UP001556367">
    <property type="component" value="Unassembled WGS sequence"/>
</dbReference>
<dbReference type="PANTHER" id="PTHR14614">
    <property type="entry name" value="HEPATOCELLULAR CARCINOMA-ASSOCIATED ANTIGEN"/>
    <property type="match status" value="1"/>
</dbReference>
<protein>
    <recommendedName>
        <fullName evidence="3">Methyltransferase-domain-containing protein</fullName>
    </recommendedName>
</protein>
<reference evidence="2" key="1">
    <citation type="submission" date="2024-06" db="EMBL/GenBank/DDBJ databases">
        <title>Multi-omics analyses provide insights into the biosynthesis of the anticancer antibiotic pleurotin in Hohenbuehelia grisea.</title>
        <authorList>
            <person name="Weaver J.A."/>
            <person name="Alberti F."/>
        </authorList>
    </citation>
    <scope>NUCLEOTIDE SEQUENCE [LARGE SCALE GENOMIC DNA]</scope>
    <source>
        <strain evidence="2">T-177</strain>
    </source>
</reference>
<dbReference type="PANTHER" id="PTHR14614:SF162">
    <property type="entry name" value="EXPRESSED PROTEIN"/>
    <property type="match status" value="1"/>
</dbReference>
<dbReference type="Gene3D" id="3.40.50.150">
    <property type="entry name" value="Vaccinia Virus protein VP39"/>
    <property type="match status" value="1"/>
</dbReference>
<accession>A0ABR3IUN9</accession>
<name>A0ABR3IUN9_9AGAR</name>
<sequence>MLRTCPLPAHHTKHAISLSYPFRNSSFILNQRDDGKNNGTALWLGAQCLSAFLAAHHQPKPHQKVIELGSGIGLTALTLAAQGWDVLATDIQDVIASVLKANIERNSAALPADAGSVRVRELDWTVPPDQWVWDHPTRVASPAAAVSDSDPEHTFGPPFDLIVSADTIYIQELVEPLLRTLHTLSLLSLNASNSSRGPIVYICLERRDPGLVDRVLSDAQHIWAFDVELVSRKKLLKAMEKAGLHWERHEWDDVELWKLRLSQNKLDLRKKVIAVV</sequence>
<gene>
    <name evidence="1" type="ORF">HGRIS_013148</name>
</gene>
<comment type="caution">
    <text evidence="1">The sequence shown here is derived from an EMBL/GenBank/DDBJ whole genome shotgun (WGS) entry which is preliminary data.</text>
</comment>
<evidence type="ECO:0008006" key="3">
    <source>
        <dbReference type="Google" id="ProtNLM"/>
    </source>
</evidence>
<organism evidence="1 2">
    <name type="scientific">Hohenbuehelia grisea</name>
    <dbReference type="NCBI Taxonomy" id="104357"/>
    <lineage>
        <taxon>Eukaryota</taxon>
        <taxon>Fungi</taxon>
        <taxon>Dikarya</taxon>
        <taxon>Basidiomycota</taxon>
        <taxon>Agaricomycotina</taxon>
        <taxon>Agaricomycetes</taxon>
        <taxon>Agaricomycetidae</taxon>
        <taxon>Agaricales</taxon>
        <taxon>Pleurotineae</taxon>
        <taxon>Pleurotaceae</taxon>
        <taxon>Hohenbuehelia</taxon>
    </lineage>
</organism>